<dbReference type="EMBL" id="QZBD01000074">
    <property type="protein sequence ID" value="THY31384.1"/>
    <property type="molecule type" value="Genomic_DNA"/>
</dbReference>
<feature type="region of interest" description="Disordered" evidence="1">
    <location>
        <begin position="196"/>
        <end position="233"/>
    </location>
</feature>
<gene>
    <name evidence="2" type="ORF">D6D01_02919</name>
</gene>
<proteinExistence type="predicted"/>
<name>A0A4S9LQ78_AURPU</name>
<evidence type="ECO:0000256" key="1">
    <source>
        <dbReference type="SAM" id="MobiDB-lite"/>
    </source>
</evidence>
<dbReference type="AlphaFoldDB" id="A0A4S9LQ78"/>
<accession>A0A4S9LQ78</accession>
<feature type="compositionally biased region" description="Polar residues" evidence="1">
    <location>
        <begin position="218"/>
        <end position="227"/>
    </location>
</feature>
<protein>
    <submittedName>
        <fullName evidence="2">Uncharacterized protein</fullName>
    </submittedName>
</protein>
<dbReference type="Proteomes" id="UP000306584">
    <property type="component" value="Unassembled WGS sequence"/>
</dbReference>
<sequence length="306" mass="32585">MACLREYSASAHYFRDQTSVLLSFLSLLNNTLGLAVNNNRWPTTLLLSSIRLWLLPELNRSCKMSSSYRITDHVLTHVNRQLPNLRRPVAVNAYYSYSQQEWAALVHIAQTFSHPRAKWALKKLIKHDKAGQIHEVSDVDVLLAGGATNLLVGVRLNAQRTLFGVAPIVTVPPAAADPIVVAGPIIPQQPTTAPAFNQQVSAPAPNPPGSVPALDQPGTATTSNTPSMLAAFGQSANPSGVHQFIAAPSVNQAPPPTSLISAAPTPIFHQNVAAPVVISQRTAPIAIQTLSSTPPAPSASNRIPAT</sequence>
<organism evidence="2 3">
    <name type="scientific">Aureobasidium pullulans</name>
    <name type="common">Black yeast</name>
    <name type="synonym">Pullularia pullulans</name>
    <dbReference type="NCBI Taxonomy" id="5580"/>
    <lineage>
        <taxon>Eukaryota</taxon>
        <taxon>Fungi</taxon>
        <taxon>Dikarya</taxon>
        <taxon>Ascomycota</taxon>
        <taxon>Pezizomycotina</taxon>
        <taxon>Dothideomycetes</taxon>
        <taxon>Dothideomycetidae</taxon>
        <taxon>Dothideales</taxon>
        <taxon>Saccotheciaceae</taxon>
        <taxon>Aureobasidium</taxon>
    </lineage>
</organism>
<evidence type="ECO:0000313" key="2">
    <source>
        <dbReference type="EMBL" id="THY31384.1"/>
    </source>
</evidence>
<evidence type="ECO:0000313" key="3">
    <source>
        <dbReference type="Proteomes" id="UP000306584"/>
    </source>
</evidence>
<comment type="caution">
    <text evidence="2">The sequence shown here is derived from an EMBL/GenBank/DDBJ whole genome shotgun (WGS) entry which is preliminary data.</text>
</comment>
<reference evidence="2 3" key="1">
    <citation type="submission" date="2018-10" db="EMBL/GenBank/DDBJ databases">
        <title>Fifty Aureobasidium pullulans genomes reveal a recombining polyextremotolerant generalist.</title>
        <authorList>
            <person name="Gostincar C."/>
            <person name="Turk M."/>
            <person name="Zajc J."/>
            <person name="Gunde-Cimerman N."/>
        </authorList>
    </citation>
    <scope>NUCLEOTIDE SEQUENCE [LARGE SCALE GENOMIC DNA]</scope>
    <source>
        <strain evidence="2 3">EXF-6604</strain>
    </source>
</reference>